<sequence>MHLPACELEPLHAFDELLYALGRDAAGRYDPAPCWASTGPTRRSSAACCRSPAAAAGTPCSPTRARRRTDGCAPTCSASRGRDGCGTGCAPRSPRTDALVLDPDTAEPSWTDAADCGPADPWRRAVEDRLERELPHWRTEPWPY</sequence>
<feature type="region of interest" description="Disordered" evidence="1">
    <location>
        <begin position="53"/>
        <end position="72"/>
    </location>
</feature>
<accession>A0ABN2WBZ1</accession>
<dbReference type="Proteomes" id="UP001500897">
    <property type="component" value="Unassembled WGS sequence"/>
</dbReference>
<dbReference type="EMBL" id="BAAANS010000004">
    <property type="protein sequence ID" value="GAA2087391.1"/>
    <property type="molecule type" value="Genomic_DNA"/>
</dbReference>
<name>A0ABN2WBZ1_9ACTN</name>
<feature type="region of interest" description="Disordered" evidence="1">
    <location>
        <begin position="96"/>
        <end position="119"/>
    </location>
</feature>
<organism evidence="2 3">
    <name type="scientific">Kitasatospora saccharophila</name>
    <dbReference type="NCBI Taxonomy" id="407973"/>
    <lineage>
        <taxon>Bacteria</taxon>
        <taxon>Bacillati</taxon>
        <taxon>Actinomycetota</taxon>
        <taxon>Actinomycetes</taxon>
        <taxon>Kitasatosporales</taxon>
        <taxon>Streptomycetaceae</taxon>
        <taxon>Kitasatospora</taxon>
    </lineage>
</organism>
<evidence type="ECO:0000313" key="3">
    <source>
        <dbReference type="Proteomes" id="UP001500897"/>
    </source>
</evidence>
<gene>
    <name evidence="2" type="ORF">GCM10009759_08780</name>
</gene>
<keyword evidence="3" id="KW-1185">Reference proteome</keyword>
<comment type="caution">
    <text evidence="2">The sequence shown here is derived from an EMBL/GenBank/DDBJ whole genome shotgun (WGS) entry which is preliminary data.</text>
</comment>
<evidence type="ECO:0000313" key="2">
    <source>
        <dbReference type="EMBL" id="GAA2087391.1"/>
    </source>
</evidence>
<evidence type="ECO:0000256" key="1">
    <source>
        <dbReference type="SAM" id="MobiDB-lite"/>
    </source>
</evidence>
<proteinExistence type="predicted"/>
<reference evidence="2 3" key="1">
    <citation type="journal article" date="2019" name="Int. J. Syst. Evol. Microbiol.">
        <title>The Global Catalogue of Microorganisms (GCM) 10K type strain sequencing project: providing services to taxonomists for standard genome sequencing and annotation.</title>
        <authorList>
            <consortium name="The Broad Institute Genomics Platform"/>
            <consortium name="The Broad Institute Genome Sequencing Center for Infectious Disease"/>
            <person name="Wu L."/>
            <person name="Ma J."/>
        </authorList>
    </citation>
    <scope>NUCLEOTIDE SEQUENCE [LARGE SCALE GENOMIC DNA]</scope>
    <source>
        <strain evidence="2 3">JCM 14559</strain>
    </source>
</reference>
<protein>
    <submittedName>
        <fullName evidence="2">Uncharacterized protein</fullName>
    </submittedName>
</protein>